<dbReference type="EMBL" id="CAJNON010000049">
    <property type="protein sequence ID" value="CAF0869247.1"/>
    <property type="molecule type" value="Genomic_DNA"/>
</dbReference>
<name>A0A813XSM2_9BILA</name>
<protein>
    <submittedName>
        <fullName evidence="2">Uncharacterized protein</fullName>
    </submittedName>
</protein>
<feature type="compositionally biased region" description="Acidic residues" evidence="1">
    <location>
        <begin position="738"/>
        <end position="749"/>
    </location>
</feature>
<dbReference type="AlphaFoldDB" id="A0A813XSM2"/>
<evidence type="ECO:0000256" key="1">
    <source>
        <dbReference type="SAM" id="MobiDB-lite"/>
    </source>
</evidence>
<evidence type="ECO:0000313" key="3">
    <source>
        <dbReference type="EMBL" id="CAF3852888.1"/>
    </source>
</evidence>
<feature type="region of interest" description="Disordered" evidence="1">
    <location>
        <begin position="719"/>
        <end position="759"/>
    </location>
</feature>
<dbReference type="Proteomes" id="UP000663891">
    <property type="component" value="Unassembled WGS sequence"/>
</dbReference>
<evidence type="ECO:0000313" key="4">
    <source>
        <dbReference type="Proteomes" id="UP000663891"/>
    </source>
</evidence>
<accession>A0A813XSM2</accession>
<proteinExistence type="predicted"/>
<feature type="compositionally biased region" description="Acidic residues" evidence="1">
    <location>
        <begin position="719"/>
        <end position="730"/>
    </location>
</feature>
<organism evidence="2 4">
    <name type="scientific">Adineta steineri</name>
    <dbReference type="NCBI Taxonomy" id="433720"/>
    <lineage>
        <taxon>Eukaryota</taxon>
        <taxon>Metazoa</taxon>
        <taxon>Spiralia</taxon>
        <taxon>Gnathifera</taxon>
        <taxon>Rotifera</taxon>
        <taxon>Eurotatoria</taxon>
        <taxon>Bdelloidea</taxon>
        <taxon>Adinetida</taxon>
        <taxon>Adinetidae</taxon>
        <taxon>Adineta</taxon>
    </lineage>
</organism>
<gene>
    <name evidence="3" type="ORF">OKA104_LOCUS21600</name>
    <name evidence="2" type="ORF">VCS650_LOCUS7628</name>
</gene>
<reference evidence="2" key="1">
    <citation type="submission" date="2021-02" db="EMBL/GenBank/DDBJ databases">
        <authorList>
            <person name="Nowell W R."/>
        </authorList>
    </citation>
    <scope>NUCLEOTIDE SEQUENCE</scope>
</reference>
<dbReference type="EMBL" id="CAJOAY010001513">
    <property type="protein sequence ID" value="CAF3852888.1"/>
    <property type="molecule type" value="Genomic_DNA"/>
</dbReference>
<evidence type="ECO:0000313" key="2">
    <source>
        <dbReference type="EMBL" id="CAF0869247.1"/>
    </source>
</evidence>
<sequence>MNNSGLIEIGKIKSDNFFNFIEELTSSIEVEILKAQGINNALSLLRAQDLYSFFKLDCKKIEDLRNRACLQLTNGAYMIRPAIKDNLDYCIAVLKSKLNEQLLYKSDNHNQDLNVTNKELTYFTNTFINNLTDNMNRSKYRFQYNSNIRRFASAVYTLGGRNVYQLLQLNLPGAFPSIPTLESYNNEFCTRIEEGEFRFNELINHTNKINCSYVYASEDCSGIITKICYDVDTNSFIGFCPELNYGIPSIRQYQTDDFLELETWFDTVKKSTSVNIHTVQPITRESSAPFLLSSFGTDNQFTSISVLCRWFYIYEQCYSKSLRVVGFSSDADPRFMKAMRLATGYFSQLPNVNLLNRNDVFEIEIPNSWTWYYMRSKQLFLCCQDGIHLATKLRNRLLSKTASLEMGTYHVSVKDLQNIIDNYSKFEHNLVLSDIYVKDRQNYSSCLKISSSSILDMLNENKNSYATHCYLTILRYVTLSYIDKTTNILTRLYYAWSTVFISRFWLTWLKYKLMINTKQKYGLNLIPTLKKIEHHFMTFPAFYSIEINAHMLTYILLLVLNKKLPIESLNIFLFSSQPCENMFRSARSLTGPFSTMTNFTIQQFLAKTRKISILNEIKCFEESNVDSNAIKFPTHHKHNRNNSSSSTTVNLHDITIDKIEKVIYDAYEHAKLFVEKLEMLPLLKKNNVFKLDDLCLSMRNDLAKMIHINEDFILNDDDLDFDSESDEETNNDSSTLDVDSEGEDEDPETQTENTKSTKDGYERMRIYSTIADKDKNKFFKIEISGKEKYIHKQTAIWYLTNKTNKLSSDRNVRVQQMNKQK</sequence>
<dbReference type="Proteomes" id="UP000663881">
    <property type="component" value="Unassembled WGS sequence"/>
</dbReference>
<dbReference type="OrthoDB" id="10064970at2759"/>
<comment type="caution">
    <text evidence="2">The sequence shown here is derived from an EMBL/GenBank/DDBJ whole genome shotgun (WGS) entry which is preliminary data.</text>
</comment>